<reference evidence="9" key="1">
    <citation type="journal article" date="2022" name="Res Sq">
        <title>Evolution of multicellular longitudinally dividing oral cavity symbionts (Neisseriaceae).</title>
        <authorList>
            <person name="Nyongesa S."/>
            <person name="Weber P."/>
            <person name="Bernet E."/>
            <person name="Pullido F."/>
            <person name="Nieckarz M."/>
            <person name="Delaby M."/>
            <person name="Nieves C."/>
            <person name="Viehboeck T."/>
            <person name="Krause N."/>
            <person name="Rivera-Millot A."/>
            <person name="Nakamura A."/>
            <person name="Vischer N."/>
            <person name="VanNieuwenhze M."/>
            <person name="Brun Y."/>
            <person name="Cava F."/>
            <person name="Bulgheresi S."/>
            <person name="Veyrier F."/>
        </authorList>
    </citation>
    <scope>NUCLEOTIDE SEQUENCE</scope>
    <source>
        <strain evidence="9">17694</strain>
    </source>
</reference>
<dbReference type="GO" id="GO:0051603">
    <property type="term" value="P:proteolysis involved in protein catabolic process"/>
    <property type="evidence" value="ECO:0007669"/>
    <property type="project" value="TreeGrafter"/>
</dbReference>
<dbReference type="AlphaFoldDB" id="A0A8T9MWZ6"/>
<keyword evidence="10" id="KW-1185">Reference proteome</keyword>
<dbReference type="PANTHER" id="PTHR22726">
    <property type="entry name" value="METALLOENDOPEPTIDASE OMA1"/>
    <property type="match status" value="1"/>
</dbReference>
<keyword evidence="2" id="KW-0479">Metal-binding</keyword>
<comment type="similarity">
    <text evidence="6">Belongs to the peptidase M48 family.</text>
</comment>
<dbReference type="PANTHER" id="PTHR22726:SF1">
    <property type="entry name" value="METALLOENDOPEPTIDASE OMA1, MITOCHONDRIAL"/>
    <property type="match status" value="1"/>
</dbReference>
<evidence type="ECO:0000256" key="7">
    <source>
        <dbReference type="SAM" id="Phobius"/>
    </source>
</evidence>
<dbReference type="KEGG" id="ckh:LVJ77_11260"/>
<comment type="cofactor">
    <cofactor evidence="6">
        <name>Zn(2+)</name>
        <dbReference type="ChEBI" id="CHEBI:29105"/>
    </cofactor>
    <text evidence="6">Binds 1 zinc ion per subunit.</text>
</comment>
<proteinExistence type="inferred from homology"/>
<keyword evidence="3 6" id="KW-0378">Hydrolase</keyword>
<evidence type="ECO:0000256" key="3">
    <source>
        <dbReference type="ARBA" id="ARBA00022801"/>
    </source>
</evidence>
<keyword evidence="7" id="KW-1133">Transmembrane helix</keyword>
<keyword evidence="4 6" id="KW-0862">Zinc</keyword>
<evidence type="ECO:0000256" key="2">
    <source>
        <dbReference type="ARBA" id="ARBA00022723"/>
    </source>
</evidence>
<evidence type="ECO:0000313" key="10">
    <source>
        <dbReference type="Proteomes" id="UP000831534"/>
    </source>
</evidence>
<dbReference type="RefSeq" id="WP_027009351.1">
    <property type="nucleotide sequence ID" value="NZ_CP091521.1"/>
</dbReference>
<name>A0A8T9MWZ6_9NEIS</name>
<dbReference type="GO" id="GO:0004222">
    <property type="term" value="F:metalloendopeptidase activity"/>
    <property type="evidence" value="ECO:0007669"/>
    <property type="project" value="InterPro"/>
</dbReference>
<dbReference type="InterPro" id="IPR051156">
    <property type="entry name" value="Mito/Outer_Membr_Metalloprot"/>
</dbReference>
<accession>A0A8T9MWZ6</accession>
<evidence type="ECO:0000259" key="8">
    <source>
        <dbReference type="Pfam" id="PF01435"/>
    </source>
</evidence>
<dbReference type="GO" id="GO:0016020">
    <property type="term" value="C:membrane"/>
    <property type="evidence" value="ECO:0007669"/>
    <property type="project" value="TreeGrafter"/>
</dbReference>
<gene>
    <name evidence="9" type="ORF">LVJ77_11260</name>
</gene>
<feature type="transmembrane region" description="Helical" evidence="7">
    <location>
        <begin position="27"/>
        <end position="49"/>
    </location>
</feature>
<keyword evidence="7" id="KW-0472">Membrane</keyword>
<feature type="domain" description="Peptidase M48" evidence="8">
    <location>
        <begin position="78"/>
        <end position="250"/>
    </location>
</feature>
<evidence type="ECO:0000256" key="6">
    <source>
        <dbReference type="RuleBase" id="RU003983"/>
    </source>
</evidence>
<dbReference type="GO" id="GO:0046872">
    <property type="term" value="F:metal ion binding"/>
    <property type="evidence" value="ECO:0007669"/>
    <property type="project" value="UniProtKB-KW"/>
</dbReference>
<dbReference type="CDD" id="cd07332">
    <property type="entry name" value="M48C_Oma1_like"/>
    <property type="match status" value="1"/>
</dbReference>
<organism evidence="9 10">
    <name type="scientific">Conchiformibius kuhniae</name>
    <dbReference type="NCBI Taxonomy" id="211502"/>
    <lineage>
        <taxon>Bacteria</taxon>
        <taxon>Pseudomonadati</taxon>
        <taxon>Pseudomonadota</taxon>
        <taxon>Betaproteobacteria</taxon>
        <taxon>Neisseriales</taxon>
        <taxon>Neisseriaceae</taxon>
        <taxon>Conchiformibius</taxon>
    </lineage>
</organism>
<evidence type="ECO:0000256" key="1">
    <source>
        <dbReference type="ARBA" id="ARBA00022670"/>
    </source>
</evidence>
<dbReference type="Pfam" id="PF01435">
    <property type="entry name" value="Peptidase_M48"/>
    <property type="match status" value="1"/>
</dbReference>
<dbReference type="Gene3D" id="3.30.2010.10">
    <property type="entry name" value="Metalloproteases ('zincins'), catalytic domain"/>
    <property type="match status" value="1"/>
</dbReference>
<evidence type="ECO:0000256" key="5">
    <source>
        <dbReference type="ARBA" id="ARBA00023049"/>
    </source>
</evidence>
<evidence type="ECO:0000313" key="9">
    <source>
        <dbReference type="EMBL" id="UOP04732.1"/>
    </source>
</evidence>
<dbReference type="EMBL" id="CP091521">
    <property type="protein sequence ID" value="UOP04732.1"/>
    <property type="molecule type" value="Genomic_DNA"/>
</dbReference>
<keyword evidence="7" id="KW-0812">Transmembrane</keyword>
<keyword evidence="5 6" id="KW-0482">Metalloprotease</keyword>
<protein>
    <submittedName>
        <fullName evidence="9">M48 family metallopeptidase</fullName>
    </submittedName>
</protein>
<keyword evidence="1 6" id="KW-0645">Protease</keyword>
<evidence type="ECO:0000256" key="4">
    <source>
        <dbReference type="ARBA" id="ARBA00022833"/>
    </source>
</evidence>
<reference evidence="9" key="2">
    <citation type="submission" date="2024-09" db="EMBL/GenBank/DDBJ databases">
        <authorList>
            <person name="Veyrier F.J."/>
        </authorList>
    </citation>
    <scope>NUCLEOTIDE SEQUENCE</scope>
    <source>
        <strain evidence="9">17694</strain>
    </source>
</reference>
<sequence>MPDPKFDESRNPNIPPAGYRVRELRQMLVYLTVSVAVLWLLVEGAVRVLPYALSLERERQWFAFVGDLIESGDDTRSDAALQTLADDLARRMDLPAGSVRVYRSDDDTVNAFATFGGHIVLYQGLLDKLPDEESVAAVLAHEIAHVKHRDPLRGASRGLLFALISTAATGGQGNPEWLIGLENLRYSRSLEEAADAAAVAAVQSRYGDVGGAARLFAVFANVEREHGHDHTPQWAQSHPDTAARRAHVRALAADNGWHAAPSAHPNIWRTPAPTKGD</sequence>
<dbReference type="InterPro" id="IPR001915">
    <property type="entry name" value="Peptidase_M48"/>
</dbReference>
<dbReference type="Proteomes" id="UP000831534">
    <property type="component" value="Chromosome"/>
</dbReference>